<accession>A0A6C0AD39</accession>
<name>A0A6C0AD39_9ZZZZ</name>
<dbReference type="EMBL" id="MN740593">
    <property type="protein sequence ID" value="QHS77628.1"/>
    <property type="molecule type" value="Genomic_DNA"/>
</dbReference>
<evidence type="ECO:0000313" key="1">
    <source>
        <dbReference type="EMBL" id="QHS77628.1"/>
    </source>
</evidence>
<sequence>MKEIKKSDLPDYAKNSKMYEDISDDEIVLVPLKFLIYDETINNFKDYKRLIKSYRYFLSELSKEIIEFQENPENRYNILHFFIKHKDDAFFQEQLDIFENIYMKISIRGTFMEYFFEENKETSIFSIFIFENESCKIIIEEGIITTNECYEYLENIKKSNNFEIGLEKLYVSFIFVGGVVFVKFYQNNKEYSSYKFKISIKNLTEVFSELLKNMKKSEKLIKSKEIFGISHIAETSKNMFDTFSVGILKKDDLIFGDIDHLFKHHKKIEKGITKNNIESFLKKNERIVYF</sequence>
<dbReference type="AlphaFoldDB" id="A0A6C0AD39"/>
<organism evidence="1">
    <name type="scientific">viral metagenome</name>
    <dbReference type="NCBI Taxonomy" id="1070528"/>
    <lineage>
        <taxon>unclassified sequences</taxon>
        <taxon>metagenomes</taxon>
        <taxon>organismal metagenomes</taxon>
    </lineage>
</organism>
<proteinExistence type="predicted"/>
<protein>
    <submittedName>
        <fullName evidence="1">Uncharacterized protein</fullName>
    </submittedName>
</protein>
<reference evidence="1" key="1">
    <citation type="journal article" date="2020" name="Nature">
        <title>Giant virus diversity and host interactions through global metagenomics.</title>
        <authorList>
            <person name="Schulz F."/>
            <person name="Roux S."/>
            <person name="Paez-Espino D."/>
            <person name="Jungbluth S."/>
            <person name="Walsh D.A."/>
            <person name="Denef V.J."/>
            <person name="McMahon K.D."/>
            <person name="Konstantinidis K.T."/>
            <person name="Eloe-Fadrosh E.A."/>
            <person name="Kyrpides N.C."/>
            <person name="Woyke T."/>
        </authorList>
    </citation>
    <scope>NUCLEOTIDE SEQUENCE</scope>
    <source>
        <strain evidence="1">GVMAG-S-1021933-23</strain>
    </source>
</reference>